<reference evidence="4 5" key="1">
    <citation type="submission" date="2020-08" db="EMBL/GenBank/DDBJ databases">
        <title>Sequencing the genomes of 1000 actinobacteria strains.</title>
        <authorList>
            <person name="Klenk H.-P."/>
        </authorList>
    </citation>
    <scope>NUCLEOTIDE SEQUENCE [LARGE SCALE GENOMIC DNA]</scope>
    <source>
        <strain evidence="4 5">DSM 44598</strain>
    </source>
</reference>
<dbReference type="Proteomes" id="UP000579647">
    <property type="component" value="Unassembled WGS sequence"/>
</dbReference>
<feature type="coiled-coil region" evidence="1">
    <location>
        <begin position="499"/>
        <end position="526"/>
    </location>
</feature>
<feature type="region of interest" description="Disordered" evidence="2">
    <location>
        <begin position="843"/>
        <end position="871"/>
    </location>
</feature>
<feature type="compositionally biased region" description="Basic and acidic residues" evidence="2">
    <location>
        <begin position="397"/>
        <end position="406"/>
    </location>
</feature>
<gene>
    <name evidence="4" type="ORF">HNR07_000025</name>
</gene>
<sequence>MRFERLDLTAFGPFTDLVLDLGEPGVHLVYGPNEAGKTSALEATRSLLYNIPHRTPFGFLHGMPNLRLGAVLSDDGGDTLELIRHKRNKNPLTRPDGSTLQEGVLQSFLNGVPEEVFASVFTLTREELYKGGQNLIRGEGDVGQALYSARSGQDMNAVLERLEERQKALYLRKGSLPQLNSALAELKETSAARESASTLTEDFMRLKANAREADKRFKELDDLLKNAESASRHWEALATALPSLRLRRQALAALREIDSQGPLAGSDAEKRLNALEKTLDLGDQQQHRLENTLTSHNAKLAELHVDDRLLEIREEVEALVRSVESIGEAALSLDAHTHDRREHRARAKSLLRQVRPGDELGDTGVSRVPGPTAERLVELAKQYPDLRIRAADARRQVEEKDRELSRGSEALARLSEGEGEDGEGDALGAAVSEYPATLVADLGKAYEEAAKQAARFDALAAEPGWGSDIEVADLLSIAVPGREEVAAMQGRFTEHRADLKNHRSARTKAEQALRRSQNELNALRTQEDPPTLGELQSARQERDALWVRVREGGADAELLLDFQSSLAKADGLADRLRESAEAVANRLTLENQVQEREQNLRDQEEDLDALTSLEAELDREWAALWPADGPAAPALESAGAALDRLEKLRALHDGLGERQRTLTASEEAALALNAQLVDLLIAAGVAVDAMDAVDVQPRTGATAIVVLPQLKALAEAELDRRRRAAQEKTSAQALVDAAVKDLEKLQVEQERAEGEKTSWQLEWDRVTTAAGFESGSDPEEVRSGLALLEDAADAWDKARAAKEAVDREEQRIAEFDQRLTVVFDRSGRPLPQERAERARALEDLHKDTEKNHAAATKRDDLEQTMESARSELEETLAERDSADKKLAALLSETAVSSTTELRKAIDRARDAEQERERIRQAEKQLAKIGEIDDLEEQVRNLSDTEIDEHAEQARGEFDEVKQKRDQAHIALTEANGKLERIDSTAEAARLAEREVALTEQITDQSEEYVRVTLAKKILLERMEEYRKRHQGPVLRRAEDLFAFLTLGEFTQLYPDLDDKGGNVLRVVRRGGQVVEITELSEGTADQLYLALRLASLEHYDEIGQPMPLVLDDVFMTFDDQRSEAALRVLDEMSDRFQIVLFTHHAHLGRLAERALPSGRAHVHNLPRYTPPVLGSAEDTLPDTSTNDAPRRHDAAERGERICKSCGEQFAHTGRGRPPVRCPKCRE</sequence>
<name>A0A840WFN9_9ACTN</name>
<dbReference type="AlphaFoldDB" id="A0A840WFN9"/>
<feature type="region of interest" description="Disordered" evidence="2">
    <location>
        <begin position="1167"/>
        <end position="1197"/>
    </location>
</feature>
<accession>A0A840WFN9</accession>
<evidence type="ECO:0000256" key="1">
    <source>
        <dbReference type="SAM" id="Coils"/>
    </source>
</evidence>
<dbReference type="Gene3D" id="3.40.50.300">
    <property type="entry name" value="P-loop containing nucleotide triphosphate hydrolases"/>
    <property type="match status" value="2"/>
</dbReference>
<feature type="region of interest" description="Disordered" evidence="2">
    <location>
        <begin position="397"/>
        <end position="426"/>
    </location>
</feature>
<dbReference type="Pfam" id="PF13514">
    <property type="entry name" value="AAA_27"/>
    <property type="match status" value="1"/>
</dbReference>
<feature type="coiled-coil region" evidence="1">
    <location>
        <begin position="577"/>
        <end position="620"/>
    </location>
</feature>
<feature type="compositionally biased region" description="Basic and acidic residues" evidence="2">
    <location>
        <begin position="1188"/>
        <end position="1197"/>
    </location>
</feature>
<feature type="coiled-coil region" evidence="1">
    <location>
        <begin position="728"/>
        <end position="762"/>
    </location>
</feature>
<evidence type="ECO:0000259" key="3">
    <source>
        <dbReference type="Pfam" id="PF13514"/>
    </source>
</evidence>
<keyword evidence="5" id="KW-1185">Reference proteome</keyword>
<dbReference type="SUPFAM" id="SSF52540">
    <property type="entry name" value="P-loop containing nucleoside triphosphate hydrolases"/>
    <property type="match status" value="1"/>
</dbReference>
<feature type="domain" description="YhaN AAA" evidence="3">
    <location>
        <begin position="1"/>
        <end position="201"/>
    </location>
</feature>
<dbReference type="EMBL" id="JACHDO010000001">
    <property type="protein sequence ID" value="MBB5488888.1"/>
    <property type="molecule type" value="Genomic_DNA"/>
</dbReference>
<evidence type="ECO:0000313" key="4">
    <source>
        <dbReference type="EMBL" id="MBB5488888.1"/>
    </source>
</evidence>
<dbReference type="PANTHER" id="PTHR41259:SF1">
    <property type="entry name" value="DOUBLE-STRAND BREAK REPAIR RAD50 ATPASE, PUTATIVE-RELATED"/>
    <property type="match status" value="1"/>
</dbReference>
<keyword evidence="1" id="KW-0175">Coiled coil</keyword>
<organism evidence="4 5">
    <name type="scientific">Nocardiopsis metallicus</name>
    <dbReference type="NCBI Taxonomy" id="179819"/>
    <lineage>
        <taxon>Bacteria</taxon>
        <taxon>Bacillati</taxon>
        <taxon>Actinomycetota</taxon>
        <taxon>Actinomycetes</taxon>
        <taxon>Streptosporangiales</taxon>
        <taxon>Nocardiopsidaceae</taxon>
        <taxon>Nocardiopsis</taxon>
    </lineage>
</organism>
<dbReference type="RefSeq" id="WP_184360225.1">
    <property type="nucleotide sequence ID" value="NZ_BAAAKM010000061.1"/>
</dbReference>
<dbReference type="PANTHER" id="PTHR41259">
    <property type="entry name" value="DOUBLE-STRAND BREAK REPAIR RAD50 ATPASE, PUTATIVE-RELATED"/>
    <property type="match status" value="1"/>
</dbReference>
<dbReference type="InterPro" id="IPR038734">
    <property type="entry name" value="YhaN_AAA"/>
</dbReference>
<dbReference type="InterPro" id="IPR027417">
    <property type="entry name" value="P-loop_NTPase"/>
</dbReference>
<protein>
    <submittedName>
        <fullName evidence="4">Uncharacterized protein YhaN</fullName>
    </submittedName>
</protein>
<evidence type="ECO:0000256" key="2">
    <source>
        <dbReference type="SAM" id="MobiDB-lite"/>
    </source>
</evidence>
<feature type="compositionally biased region" description="Basic and acidic residues" evidence="2">
    <location>
        <begin position="843"/>
        <end position="861"/>
    </location>
</feature>
<comment type="caution">
    <text evidence="4">The sequence shown here is derived from an EMBL/GenBank/DDBJ whole genome shotgun (WGS) entry which is preliminary data.</text>
</comment>
<evidence type="ECO:0000313" key="5">
    <source>
        <dbReference type="Proteomes" id="UP000579647"/>
    </source>
</evidence>
<proteinExistence type="predicted"/>